<proteinExistence type="predicted"/>
<name>A0A1I0GF08_9FIRM</name>
<dbReference type="EMBL" id="FOIN01000028">
    <property type="protein sequence ID" value="SET68719.1"/>
    <property type="molecule type" value="Genomic_DNA"/>
</dbReference>
<reference evidence="2" key="1">
    <citation type="submission" date="2016-10" db="EMBL/GenBank/DDBJ databases">
        <authorList>
            <person name="Varghese N."/>
            <person name="Submissions S."/>
        </authorList>
    </citation>
    <scope>NUCLEOTIDE SEQUENCE [LARGE SCALE GENOMIC DNA]</scope>
    <source>
        <strain evidence="2">DSM 1551</strain>
    </source>
</reference>
<dbReference type="NCBIfam" id="TIGR02937">
    <property type="entry name" value="sigma70-ECF"/>
    <property type="match status" value="1"/>
</dbReference>
<dbReference type="InterPro" id="IPR013325">
    <property type="entry name" value="RNA_pol_sigma_r2"/>
</dbReference>
<organism evidence="1 2">
    <name type="scientific">Thomasclavelia cocleata</name>
    <dbReference type="NCBI Taxonomy" id="69824"/>
    <lineage>
        <taxon>Bacteria</taxon>
        <taxon>Bacillati</taxon>
        <taxon>Bacillota</taxon>
        <taxon>Erysipelotrichia</taxon>
        <taxon>Erysipelotrichales</taxon>
        <taxon>Coprobacillaceae</taxon>
        <taxon>Thomasclavelia</taxon>
    </lineage>
</organism>
<dbReference type="GeneID" id="78288968"/>
<evidence type="ECO:0000313" key="2">
    <source>
        <dbReference type="Proteomes" id="UP000198558"/>
    </source>
</evidence>
<evidence type="ECO:0000313" key="1">
    <source>
        <dbReference type="EMBL" id="SET68719.1"/>
    </source>
</evidence>
<protein>
    <submittedName>
        <fullName evidence="1">RNA polymerase sigma factor, sigma-70 family</fullName>
    </submittedName>
</protein>
<dbReference type="GO" id="GO:0006352">
    <property type="term" value="P:DNA-templated transcription initiation"/>
    <property type="evidence" value="ECO:0007669"/>
    <property type="project" value="InterPro"/>
</dbReference>
<dbReference type="Proteomes" id="UP000198558">
    <property type="component" value="Unassembled WGS sequence"/>
</dbReference>
<dbReference type="OrthoDB" id="9800398at2"/>
<sequence length="189" mass="22760">MLNFKGECIDEFVEKNYPLFIWMVNKYNRKNYHTPPQDLIDYCLTTYLSYCQKFDVEKNVKFSYFLTKPIKYRINHYYNRNKNCKFKTIGAMSLNSEIRNENGKPTEFIELIQYKFNKFSNQNNHVLLNEILAYLKSNFSSRDLEMFNLYINGENQVDIAKRYSISQVQVSRVIKNIRTKIRNHFGFSN</sequence>
<accession>A0A1I0GF08</accession>
<dbReference type="GO" id="GO:0003700">
    <property type="term" value="F:DNA-binding transcription factor activity"/>
    <property type="evidence" value="ECO:0007669"/>
    <property type="project" value="InterPro"/>
</dbReference>
<dbReference type="RefSeq" id="WP_092355155.1">
    <property type="nucleotide sequence ID" value="NZ_FOIN01000028.1"/>
</dbReference>
<dbReference type="InterPro" id="IPR014284">
    <property type="entry name" value="RNA_pol_sigma-70_dom"/>
</dbReference>
<dbReference type="AlphaFoldDB" id="A0A1I0GF08"/>
<dbReference type="Gene3D" id="1.10.1740.10">
    <property type="match status" value="1"/>
</dbReference>
<dbReference type="SUPFAM" id="SSF88946">
    <property type="entry name" value="Sigma2 domain of RNA polymerase sigma factors"/>
    <property type="match status" value="1"/>
</dbReference>
<gene>
    <name evidence="1" type="ORF">SAMN04489758_12832</name>
</gene>
<keyword evidence="2" id="KW-1185">Reference proteome</keyword>
<dbReference type="Gene3D" id="1.10.10.60">
    <property type="entry name" value="Homeodomain-like"/>
    <property type="match status" value="1"/>
</dbReference>